<feature type="transmembrane region" description="Helical" evidence="2">
    <location>
        <begin position="167"/>
        <end position="186"/>
    </location>
</feature>
<feature type="region of interest" description="Disordered" evidence="1">
    <location>
        <begin position="1"/>
        <end position="93"/>
    </location>
</feature>
<feature type="compositionally biased region" description="Low complexity" evidence="1">
    <location>
        <begin position="12"/>
        <end position="61"/>
    </location>
</feature>
<gene>
    <name evidence="3" type="ORF">EMWEY_00043310</name>
</gene>
<evidence type="ECO:0000313" key="4">
    <source>
        <dbReference type="Proteomes" id="UP000030763"/>
    </source>
</evidence>
<dbReference type="RefSeq" id="XP_013338286.1">
    <property type="nucleotide sequence ID" value="XM_013482832.1"/>
</dbReference>
<keyword evidence="2" id="KW-1133">Transmembrane helix</keyword>
<reference evidence="3" key="1">
    <citation type="submission" date="2013-10" db="EMBL/GenBank/DDBJ databases">
        <title>Genomic analysis of the causative agents of coccidiosis in chickens.</title>
        <authorList>
            <person name="Reid A.J."/>
            <person name="Blake D."/>
            <person name="Billington K."/>
            <person name="Browne H."/>
            <person name="Dunn M."/>
            <person name="Hung S."/>
            <person name="Kawahara F."/>
            <person name="Miranda-Saavedra D."/>
            <person name="Mourier T."/>
            <person name="Nagra H."/>
            <person name="Otto T.D."/>
            <person name="Rawlings N."/>
            <person name="Sanchez A."/>
            <person name="Sanders M."/>
            <person name="Subramaniam C."/>
            <person name="Tay Y."/>
            <person name="Dear P."/>
            <person name="Doerig C."/>
            <person name="Gruber A."/>
            <person name="Parkinson J."/>
            <person name="Shirley M."/>
            <person name="Wan K.L."/>
            <person name="Berriman M."/>
            <person name="Tomley F."/>
            <person name="Pain A."/>
        </authorList>
    </citation>
    <scope>NUCLEOTIDE SEQUENCE [LARGE SCALE GENOMIC DNA]</scope>
    <source>
        <strain evidence="3">Weybridge</strain>
    </source>
</reference>
<dbReference type="OMA" id="YVNAEFS"/>
<dbReference type="VEuPathDB" id="ToxoDB:EMWEY_00043310"/>
<evidence type="ECO:0000256" key="1">
    <source>
        <dbReference type="SAM" id="MobiDB-lite"/>
    </source>
</evidence>
<protein>
    <submittedName>
        <fullName evidence="3">Uncharacterized protein</fullName>
    </submittedName>
</protein>
<dbReference type="EMBL" id="HG722163">
    <property type="protein sequence ID" value="CDJ61636.1"/>
    <property type="molecule type" value="Genomic_DNA"/>
</dbReference>
<feature type="compositionally biased region" description="Low complexity" evidence="1">
    <location>
        <begin position="77"/>
        <end position="92"/>
    </location>
</feature>
<dbReference type="GeneID" id="25338317"/>
<organism evidence="3 4">
    <name type="scientific">Eimeria maxima</name>
    <name type="common">Coccidian parasite</name>
    <dbReference type="NCBI Taxonomy" id="5804"/>
    <lineage>
        <taxon>Eukaryota</taxon>
        <taxon>Sar</taxon>
        <taxon>Alveolata</taxon>
        <taxon>Apicomplexa</taxon>
        <taxon>Conoidasida</taxon>
        <taxon>Coccidia</taxon>
        <taxon>Eucoccidiorida</taxon>
        <taxon>Eimeriorina</taxon>
        <taxon>Eimeriidae</taxon>
        <taxon>Eimeria</taxon>
    </lineage>
</organism>
<keyword evidence="2" id="KW-0812">Transmembrane</keyword>
<sequence length="231" mass="24636">MSDTKSSPASRKASNPTPAAAAAAAPAAAAEPAPSTAAPAASESPAAPSPAAEPTKPPKSSLSARFSEAKLATTINSSSRSSSSSKIQSMNSPKMVSMTSGQFLAYRQQSSTNSLLLPSNFFQSRAEIRTWGEEELTDPSVQPYDEKNIPHPFHTSLPGYRPYLCRYVGLGFGGGGMVFLYFLRIGEESEGFKMHRLPYVNAEFSAINGEATNMYGQAYPYTAYPYGVPRV</sequence>
<dbReference type="AlphaFoldDB" id="U6MC90"/>
<keyword evidence="4" id="KW-1185">Reference proteome</keyword>
<evidence type="ECO:0000313" key="3">
    <source>
        <dbReference type="EMBL" id="CDJ61636.1"/>
    </source>
</evidence>
<name>U6MC90_EIMMA</name>
<proteinExistence type="predicted"/>
<dbReference type="OrthoDB" id="348110at2759"/>
<evidence type="ECO:0000256" key="2">
    <source>
        <dbReference type="SAM" id="Phobius"/>
    </source>
</evidence>
<accession>U6MC90</accession>
<dbReference type="Proteomes" id="UP000030763">
    <property type="component" value="Unassembled WGS sequence"/>
</dbReference>
<keyword evidence="2" id="KW-0472">Membrane</keyword>
<reference evidence="3" key="2">
    <citation type="submission" date="2013-10" db="EMBL/GenBank/DDBJ databases">
        <authorList>
            <person name="Aslett M."/>
        </authorList>
    </citation>
    <scope>NUCLEOTIDE SEQUENCE [LARGE SCALE GENOMIC DNA]</scope>
    <source>
        <strain evidence="3">Weybridge</strain>
    </source>
</reference>